<dbReference type="InterPro" id="IPR010982">
    <property type="entry name" value="Lambda_DNA-bd_dom_sf"/>
</dbReference>
<dbReference type="Gene3D" id="2.60.120.10">
    <property type="entry name" value="Jelly Rolls"/>
    <property type="match status" value="1"/>
</dbReference>
<comment type="caution">
    <text evidence="3">The sequence shown here is derived from an EMBL/GenBank/DDBJ whole genome shotgun (WGS) entry which is preliminary data.</text>
</comment>
<proteinExistence type="predicted"/>
<dbReference type="SUPFAM" id="SSF51182">
    <property type="entry name" value="RmlC-like cupins"/>
    <property type="match status" value="1"/>
</dbReference>
<dbReference type="Pfam" id="PF13560">
    <property type="entry name" value="HTH_31"/>
    <property type="match status" value="1"/>
</dbReference>
<dbReference type="PANTHER" id="PTHR46797">
    <property type="entry name" value="HTH-TYPE TRANSCRIPTIONAL REGULATOR"/>
    <property type="match status" value="1"/>
</dbReference>
<keyword evidence="1" id="KW-0238">DNA-binding</keyword>
<dbReference type="InterPro" id="IPR011051">
    <property type="entry name" value="RmlC_Cupin_sf"/>
</dbReference>
<accession>A0A4R3LP93</accession>
<dbReference type="SUPFAM" id="SSF47413">
    <property type="entry name" value="lambda repressor-like DNA-binding domains"/>
    <property type="match status" value="1"/>
</dbReference>
<dbReference type="PROSITE" id="PS50943">
    <property type="entry name" value="HTH_CROC1"/>
    <property type="match status" value="1"/>
</dbReference>
<protein>
    <submittedName>
        <fullName evidence="3">XRE family transcriptional regulator</fullName>
    </submittedName>
</protein>
<name>A0A4R3LP93_9HYPH</name>
<dbReference type="SMART" id="SM00530">
    <property type="entry name" value="HTH_XRE"/>
    <property type="match status" value="1"/>
</dbReference>
<dbReference type="Proteomes" id="UP000294664">
    <property type="component" value="Unassembled WGS sequence"/>
</dbReference>
<evidence type="ECO:0000259" key="2">
    <source>
        <dbReference type="PROSITE" id="PS50943"/>
    </source>
</evidence>
<gene>
    <name evidence="3" type="ORF">EDC64_114105</name>
</gene>
<organism evidence="3 4">
    <name type="scientific">Aquabacter spiritensis</name>
    <dbReference type="NCBI Taxonomy" id="933073"/>
    <lineage>
        <taxon>Bacteria</taxon>
        <taxon>Pseudomonadati</taxon>
        <taxon>Pseudomonadota</taxon>
        <taxon>Alphaproteobacteria</taxon>
        <taxon>Hyphomicrobiales</taxon>
        <taxon>Xanthobacteraceae</taxon>
        <taxon>Aquabacter</taxon>
    </lineage>
</organism>
<dbReference type="InterPro" id="IPR014710">
    <property type="entry name" value="RmlC-like_jellyroll"/>
</dbReference>
<dbReference type="InterPro" id="IPR001387">
    <property type="entry name" value="Cro/C1-type_HTH"/>
</dbReference>
<reference evidence="3 4" key="1">
    <citation type="submission" date="2019-03" db="EMBL/GenBank/DDBJ databases">
        <title>Genomic Encyclopedia of Type Strains, Phase IV (KMG-IV): sequencing the most valuable type-strain genomes for metagenomic binning, comparative biology and taxonomic classification.</title>
        <authorList>
            <person name="Goeker M."/>
        </authorList>
    </citation>
    <scope>NUCLEOTIDE SEQUENCE [LARGE SCALE GENOMIC DNA]</scope>
    <source>
        <strain evidence="3 4">DSM 9035</strain>
    </source>
</reference>
<dbReference type="Pfam" id="PF07883">
    <property type="entry name" value="Cupin_2"/>
    <property type="match status" value="1"/>
</dbReference>
<dbReference type="InterPro" id="IPR013096">
    <property type="entry name" value="Cupin_2"/>
</dbReference>
<dbReference type="EMBL" id="SMAI01000014">
    <property type="protein sequence ID" value="TCT02244.1"/>
    <property type="molecule type" value="Genomic_DNA"/>
</dbReference>
<dbReference type="AlphaFoldDB" id="A0A4R3LP93"/>
<dbReference type="GO" id="GO:0005829">
    <property type="term" value="C:cytosol"/>
    <property type="evidence" value="ECO:0007669"/>
    <property type="project" value="TreeGrafter"/>
</dbReference>
<dbReference type="CDD" id="cd02209">
    <property type="entry name" value="cupin_XRE_C"/>
    <property type="match status" value="1"/>
</dbReference>
<dbReference type="PANTHER" id="PTHR46797:SF2">
    <property type="entry name" value="TRANSCRIPTIONAL REGULATOR"/>
    <property type="match status" value="1"/>
</dbReference>
<dbReference type="GO" id="GO:0003700">
    <property type="term" value="F:DNA-binding transcription factor activity"/>
    <property type="evidence" value="ECO:0007669"/>
    <property type="project" value="TreeGrafter"/>
</dbReference>
<dbReference type="RefSeq" id="WP_245504785.1">
    <property type="nucleotide sequence ID" value="NZ_SMAI01000014.1"/>
</dbReference>
<dbReference type="Gene3D" id="1.10.260.40">
    <property type="entry name" value="lambda repressor-like DNA-binding domains"/>
    <property type="match status" value="1"/>
</dbReference>
<feature type="domain" description="HTH cro/C1-type" evidence="2">
    <location>
        <begin position="29"/>
        <end position="83"/>
    </location>
</feature>
<dbReference type="GO" id="GO:0003677">
    <property type="term" value="F:DNA binding"/>
    <property type="evidence" value="ECO:0007669"/>
    <property type="project" value="UniProtKB-KW"/>
</dbReference>
<evidence type="ECO:0000256" key="1">
    <source>
        <dbReference type="ARBA" id="ARBA00023125"/>
    </source>
</evidence>
<dbReference type="CDD" id="cd00093">
    <property type="entry name" value="HTH_XRE"/>
    <property type="match status" value="1"/>
</dbReference>
<keyword evidence="4" id="KW-1185">Reference proteome</keyword>
<sequence length="205" mass="22590">MGADADLEIDDARAAEPLADMDVRLGQRIRHLRKARGLSLKEVAERSGFSISFFSQIERGLSSPSVRVLASLAHALNVNIGSLFAEDDEAEDAAAKIVVRKSERKVLSFWRTGISKELLTPAASNARLDVYLVRMDPGGTTGEESYSHDGEEAGVVLQGEMELVVDGLTFVLREGDGFRFESPRPHSFRNLGPKMCRVLWVNARF</sequence>
<evidence type="ECO:0000313" key="4">
    <source>
        <dbReference type="Proteomes" id="UP000294664"/>
    </source>
</evidence>
<evidence type="ECO:0000313" key="3">
    <source>
        <dbReference type="EMBL" id="TCT02244.1"/>
    </source>
</evidence>
<dbReference type="InterPro" id="IPR050807">
    <property type="entry name" value="TransReg_Diox_bact_type"/>
</dbReference>